<evidence type="ECO:0000313" key="2">
    <source>
        <dbReference type="EMBL" id="GAW81977.1"/>
    </source>
</evidence>
<proteinExistence type="predicted"/>
<protein>
    <submittedName>
        <fullName evidence="2">Uncharacterized protein</fullName>
    </submittedName>
</protein>
<dbReference type="EMBL" id="BDQF01000012">
    <property type="protein sequence ID" value="GAW81977.1"/>
    <property type="molecule type" value="Genomic_DNA"/>
</dbReference>
<dbReference type="OMA" id="CMEVEMP"/>
<dbReference type="OrthoDB" id="378045at2759"/>
<name>A0A1Y1JL86_PLAGO</name>
<organism evidence="2 3">
    <name type="scientific">Plasmodium gonderi</name>
    <dbReference type="NCBI Taxonomy" id="77519"/>
    <lineage>
        <taxon>Eukaryota</taxon>
        <taxon>Sar</taxon>
        <taxon>Alveolata</taxon>
        <taxon>Apicomplexa</taxon>
        <taxon>Aconoidasida</taxon>
        <taxon>Haemosporida</taxon>
        <taxon>Plasmodiidae</taxon>
        <taxon>Plasmodium</taxon>
        <taxon>Plasmodium (Plasmodium)</taxon>
    </lineage>
</organism>
<accession>A0A1Y1JL86</accession>
<feature type="compositionally biased region" description="Acidic residues" evidence="1">
    <location>
        <begin position="330"/>
        <end position="349"/>
    </location>
</feature>
<reference evidence="3" key="1">
    <citation type="submission" date="2017-04" db="EMBL/GenBank/DDBJ databases">
        <title>Plasmodium gonderi genome.</title>
        <authorList>
            <person name="Arisue N."/>
            <person name="Honma H."/>
            <person name="Kawai S."/>
            <person name="Tougan T."/>
            <person name="Tanabe K."/>
            <person name="Horii T."/>
        </authorList>
    </citation>
    <scope>NUCLEOTIDE SEQUENCE [LARGE SCALE GENOMIC DNA]</scope>
    <source>
        <strain evidence="3">ATCC 30045</strain>
    </source>
</reference>
<feature type="compositionally biased region" description="Basic residues" evidence="1">
    <location>
        <begin position="311"/>
        <end position="322"/>
    </location>
</feature>
<feature type="compositionally biased region" description="Acidic residues" evidence="1">
    <location>
        <begin position="363"/>
        <end position="374"/>
    </location>
</feature>
<evidence type="ECO:0000313" key="3">
    <source>
        <dbReference type="Proteomes" id="UP000195521"/>
    </source>
</evidence>
<keyword evidence="3" id="KW-1185">Reference proteome</keyword>
<gene>
    <name evidence="2" type="ORF">PGO_114310</name>
</gene>
<evidence type="ECO:0000256" key="1">
    <source>
        <dbReference type="SAM" id="MobiDB-lite"/>
    </source>
</evidence>
<feature type="region of interest" description="Disordered" evidence="1">
    <location>
        <begin position="310"/>
        <end position="386"/>
    </location>
</feature>
<dbReference type="AlphaFoldDB" id="A0A1Y1JL86"/>
<sequence>MTAQANGAEIKLVVTNSNKHKNIKEALKFCCKEIYEEQKQEQTKLQLQRQKVRENPKTYISNETHKHDTNAISEELLGELLYIGIIVKHVNNSRSKENVKAWLEQNTNYHIHMDILFAKDNGIEISTLAHKFHLQEEKYFENKLKTVYKWVLARRIFPKDFRTLLGDSEKKKITKWGNNMLYDYYGDGNQISNGTVYQVDEERILIEVANHKETCQDIDNVLLSLEQPYHIEGMIYMVELPLNIAQKYVNKKLVLKIYLYENFRVAKTRSGNYFLTEKNAKNLKKIFHYPSLLLDNVQWSSTFTSSMINERKKKRKKKKKKNGIYNWEETQNDDSDEDDDDDDDNYDEDGNNRYTGYNKNGDDENDDDEDDDGNYGEHSLSPHDGEFNDRNFPLNLNMYGICKSINKLDDYMYSRNYTKRNFKKIILTKPIIVKKPLNIKCKIVHPYLYLEIENVTQKNRINIYELFSKSVNIDNGDIFPLCLHPEDTYSFYLPIVNSVQIISKNNTKVKEKKRSFLYTGFYDMQVGNSHVMSKHHTVEESLTMASINQGINLTTNQAKNRGVKCTQDVSNRTSITKGFQDKEELLSFEFKNDKSIITLSIKWSIDNAANNSIWSQYFLEVEMPSSHMFKLEVSFVKEINCSSVLTVVFSFYNNHHEEIDILIEMQDESRSRINNEQSSLISFNSSIHVGIIKPFQRKSVSVRMLAIMLGVHNFPFVKITNKLSDTFYFVDLGPLLVTE</sequence>
<comment type="caution">
    <text evidence="2">The sequence shown here is derived from an EMBL/GenBank/DDBJ whole genome shotgun (WGS) entry which is preliminary data.</text>
</comment>
<dbReference type="RefSeq" id="XP_028544566.1">
    <property type="nucleotide sequence ID" value="XM_028688765.1"/>
</dbReference>
<dbReference type="GeneID" id="39748709"/>
<dbReference type="Proteomes" id="UP000195521">
    <property type="component" value="Unassembled WGS sequence"/>
</dbReference>